<reference evidence="2 3" key="1">
    <citation type="submission" date="2018-09" db="EMBL/GenBank/DDBJ databases">
        <title>Comparative genomics of Leucobacter spp.</title>
        <authorList>
            <person name="Reis A.C."/>
            <person name="Kolvenbach B.A."/>
            <person name="Corvini P.F.X."/>
            <person name="Nunes O.C."/>
        </authorList>
    </citation>
    <scope>NUCLEOTIDE SEQUENCE [LARGE SCALE GENOMIC DNA]</scope>
    <source>
        <strain evidence="2 3">L-1</strain>
    </source>
</reference>
<dbReference type="Gene3D" id="3.40.640.10">
    <property type="entry name" value="Type I PLP-dependent aspartate aminotransferase-like (Major domain)"/>
    <property type="match status" value="1"/>
</dbReference>
<dbReference type="GO" id="GO:0008483">
    <property type="term" value="F:transaminase activity"/>
    <property type="evidence" value="ECO:0007669"/>
    <property type="project" value="UniProtKB-KW"/>
</dbReference>
<dbReference type="Gene3D" id="3.90.1150.10">
    <property type="entry name" value="Aspartate Aminotransferase, domain 1"/>
    <property type="match status" value="1"/>
</dbReference>
<name>A0ABS1SSW6_9MICO</name>
<evidence type="ECO:0000313" key="3">
    <source>
        <dbReference type="Proteomes" id="UP001646141"/>
    </source>
</evidence>
<protein>
    <submittedName>
        <fullName evidence="2">PLP-dependent aminotransferase family protein</fullName>
    </submittedName>
</protein>
<dbReference type="Proteomes" id="UP001646141">
    <property type="component" value="Unassembled WGS sequence"/>
</dbReference>
<accession>A0ABS1SSW6</accession>
<feature type="domain" description="Aminotransferase class I/classII large" evidence="1">
    <location>
        <begin position="77"/>
        <end position="411"/>
    </location>
</feature>
<evidence type="ECO:0000313" key="2">
    <source>
        <dbReference type="EMBL" id="MBL3690695.1"/>
    </source>
</evidence>
<keyword evidence="3" id="KW-1185">Reference proteome</keyword>
<organism evidence="2 3">
    <name type="scientific">Leucobacter chromiireducens subsp. chromiireducens</name>
    <dbReference type="NCBI Taxonomy" id="660067"/>
    <lineage>
        <taxon>Bacteria</taxon>
        <taxon>Bacillati</taxon>
        <taxon>Actinomycetota</taxon>
        <taxon>Actinomycetes</taxon>
        <taxon>Micrococcales</taxon>
        <taxon>Microbacteriaceae</taxon>
        <taxon>Leucobacter</taxon>
    </lineage>
</organism>
<dbReference type="PANTHER" id="PTHR46577:SF2">
    <property type="entry name" value="TRANSCRIPTIONAL REGULATORY PROTEIN"/>
    <property type="match status" value="1"/>
</dbReference>
<gene>
    <name evidence="2" type="ORF">D3226_12145</name>
</gene>
<dbReference type="Pfam" id="PF00155">
    <property type="entry name" value="Aminotran_1_2"/>
    <property type="match status" value="1"/>
</dbReference>
<dbReference type="PANTHER" id="PTHR46577">
    <property type="entry name" value="HTH-TYPE TRANSCRIPTIONAL REGULATORY PROTEIN GABR"/>
    <property type="match status" value="1"/>
</dbReference>
<dbReference type="CDD" id="cd00609">
    <property type="entry name" value="AAT_like"/>
    <property type="match status" value="1"/>
</dbReference>
<comment type="caution">
    <text evidence="2">The sequence shown here is derived from an EMBL/GenBank/DDBJ whole genome shotgun (WGS) entry which is preliminary data.</text>
</comment>
<keyword evidence="2" id="KW-0032">Aminotransferase</keyword>
<sequence>MHTLAERGLIESRPGVGTFVRRIRAQTPADYSWQTAALAPGQASTTALPHAQRSVAPGTIELHSGYPVQELLPAGLVRAAAARAARTPDALTRAPAAGLPALQAWFAAELGTDPESGTVHAAREVSIVPGSQSALSSVFRALVGAGGALAIESPSYWGALLAAHQVSVRLIPIASGPAGPDPEELARALHESGARAFYAQPSFANPQGGQWGAERGRVILDVLREHRAFLIEDDWARDFGITPPTPPLARADRDGRVVYIRSLTKSLSPAVRVGAVIARGPARDRILADLVAETMYVSPLLQSIAHDVVTSSGWRTHLRALPELLRHRRDALLDALATHAPAVHVAAVPQGGLNVWAQLPAGTNAQRTVRDCEARGLAVAAGDAWFPAEPPAPHLRLNFAGPEPERYPDAARILGEVLTAQLG</sequence>
<dbReference type="EMBL" id="QYAD01000004">
    <property type="protein sequence ID" value="MBL3690695.1"/>
    <property type="molecule type" value="Genomic_DNA"/>
</dbReference>
<dbReference type="InterPro" id="IPR015424">
    <property type="entry name" value="PyrdxlP-dep_Trfase"/>
</dbReference>
<dbReference type="InterPro" id="IPR015422">
    <property type="entry name" value="PyrdxlP-dep_Trfase_small"/>
</dbReference>
<proteinExistence type="predicted"/>
<dbReference type="InterPro" id="IPR015421">
    <property type="entry name" value="PyrdxlP-dep_Trfase_major"/>
</dbReference>
<dbReference type="SUPFAM" id="SSF53383">
    <property type="entry name" value="PLP-dependent transferases"/>
    <property type="match status" value="1"/>
</dbReference>
<dbReference type="InterPro" id="IPR051446">
    <property type="entry name" value="HTH_trans_reg/aminotransferase"/>
</dbReference>
<keyword evidence="2" id="KW-0808">Transferase</keyword>
<dbReference type="InterPro" id="IPR004839">
    <property type="entry name" value="Aminotransferase_I/II_large"/>
</dbReference>
<evidence type="ECO:0000259" key="1">
    <source>
        <dbReference type="Pfam" id="PF00155"/>
    </source>
</evidence>